<dbReference type="InterPro" id="IPR013992">
    <property type="entry name" value="Adenylate_cyclase-assoc_CAP_N"/>
</dbReference>
<reference evidence="7 8" key="1">
    <citation type="submission" date="2016-06" db="EMBL/GenBank/DDBJ databases">
        <title>Evolution of pathogenesis and genome organization in the Tremellales.</title>
        <authorList>
            <person name="Cuomo C."/>
            <person name="Litvintseva A."/>
            <person name="Heitman J."/>
            <person name="Chen Y."/>
            <person name="Sun S."/>
            <person name="Springer D."/>
            <person name="Dromer F."/>
            <person name="Young S."/>
            <person name="Zeng Q."/>
            <person name="Chapman S."/>
            <person name="Gujja S."/>
            <person name="Saif S."/>
            <person name="Birren B."/>
        </authorList>
    </citation>
    <scope>NUCLEOTIDE SEQUENCE [LARGE SCALE GENOMIC DNA]</scope>
    <source>
        <strain evidence="7 8">CBS 6273</strain>
    </source>
</reference>
<dbReference type="PROSITE" id="PS51329">
    <property type="entry name" value="C_CAP_COFACTOR_C"/>
    <property type="match status" value="1"/>
</dbReference>
<dbReference type="EMBL" id="MEKH01000004">
    <property type="protein sequence ID" value="ODO09108.1"/>
    <property type="molecule type" value="Genomic_DNA"/>
</dbReference>
<dbReference type="SMART" id="SM00673">
    <property type="entry name" value="CARP"/>
    <property type="match status" value="2"/>
</dbReference>
<dbReference type="GO" id="GO:0007015">
    <property type="term" value="P:actin filament organization"/>
    <property type="evidence" value="ECO:0007669"/>
    <property type="project" value="TreeGrafter"/>
</dbReference>
<sequence length="518" mass="54588">MTQGIHSMSTMLKRLEAVTSRLEDIAVSQQSQSFGSALKSPTSNTHEGLAGHVPPPPPPPPPAAAPAQQETPVLTPIVQAYQNQILNGALQEFLRKSKEVGGLVAEHSALFEPLVQSQLEFLQLASAHTKPSPTAFAPLLEPQAKAIQAIMEAKDKLGRSKEGREWGVCFNVLGEGVPAWAWVQVEPAPVPYVLETKNAAQFWSDRVIKQFKETNAAAVAWAKSFLALIAAIQTYVKEWHTTGVTWNPKGSPAPATFPTKSASSGGAPPPPPPPPPAAASLSAPAAAPAAGGQAALLADLNRGGSVTSGLRKVDASQQTHKNPELRGGSTVTEAGAGGKKPPALKPKPGSFVAAPPKKPARLELEDGSRWIVDNQEGNKAIKIENTELHHTVHIFGCKDSVVQISGKINAISMVGCKKTAIVLESAVSSLSITSSPSFEVQITGTIPTIQIDTTDSGSIYLSKECMNTVEIVTSKTSSINISVPTGDEGDFEEKPVPEQLKSRIVNGKLVTEIVEHAG</sequence>
<name>A0A1E3K7D1_9TREE</name>
<dbReference type="Pfam" id="PF01213">
    <property type="entry name" value="CAP_N-CM"/>
    <property type="match status" value="1"/>
</dbReference>
<comment type="function">
    <text evidence="2">The N-terminal domain binds to adenylyl cyclase, thereby enabling adenylyl cyclase to be activated by upstream regulatory signals, such as Ras. The C-terminal domain is required for normal cellular morphology and growth control.</text>
</comment>
<comment type="caution">
    <text evidence="7">The sequence shown here is derived from an EMBL/GenBank/DDBJ whole genome shotgun (WGS) entry which is preliminary data.</text>
</comment>
<feature type="compositionally biased region" description="Pro residues" evidence="5">
    <location>
        <begin position="53"/>
        <end position="64"/>
    </location>
</feature>
<dbReference type="InterPro" id="IPR016098">
    <property type="entry name" value="CAP/MinC_C"/>
</dbReference>
<dbReference type="InterPro" id="IPR053950">
    <property type="entry name" value="CAP_N"/>
</dbReference>
<dbReference type="OrthoDB" id="77251at2759"/>
<feature type="region of interest" description="Disordered" evidence="5">
    <location>
        <begin position="307"/>
        <end position="355"/>
    </location>
</feature>
<dbReference type="InterPro" id="IPR036223">
    <property type="entry name" value="CAP_C_sf"/>
</dbReference>
<dbReference type="PROSITE" id="PS01089">
    <property type="entry name" value="CAP_2"/>
    <property type="match status" value="1"/>
</dbReference>
<gene>
    <name evidence="7" type="ORF">I350_02708</name>
</gene>
<dbReference type="Pfam" id="PF21938">
    <property type="entry name" value="CAP_N"/>
    <property type="match status" value="1"/>
</dbReference>
<feature type="compositionally biased region" description="Polar residues" evidence="5">
    <location>
        <begin position="30"/>
        <end position="46"/>
    </location>
</feature>
<protein>
    <recommendedName>
        <fullName evidence="3 4">Adenylyl cyclase-associated protein</fullName>
    </recommendedName>
</protein>
<evidence type="ECO:0000313" key="8">
    <source>
        <dbReference type="Proteomes" id="UP000095149"/>
    </source>
</evidence>
<dbReference type="InterPro" id="IPR017901">
    <property type="entry name" value="C-CAP_CF_C-like"/>
</dbReference>
<dbReference type="InterPro" id="IPR028417">
    <property type="entry name" value="CAP_CS_C"/>
</dbReference>
<dbReference type="PANTHER" id="PTHR10652:SF0">
    <property type="entry name" value="ADENYLYL CYCLASE-ASSOCIATED PROTEIN"/>
    <property type="match status" value="1"/>
</dbReference>
<dbReference type="InterPro" id="IPR006599">
    <property type="entry name" value="CARP_motif"/>
</dbReference>
<dbReference type="GO" id="GO:0005737">
    <property type="term" value="C:cytoplasm"/>
    <property type="evidence" value="ECO:0007669"/>
    <property type="project" value="TreeGrafter"/>
</dbReference>
<evidence type="ECO:0000256" key="1">
    <source>
        <dbReference type="ARBA" id="ARBA00007659"/>
    </source>
</evidence>
<dbReference type="InterPro" id="IPR001837">
    <property type="entry name" value="Adenylate_cyclase-assoc_CAP"/>
</dbReference>
<dbReference type="GO" id="GO:0003779">
    <property type="term" value="F:actin binding"/>
    <property type="evidence" value="ECO:0007669"/>
    <property type="project" value="InterPro"/>
</dbReference>
<evidence type="ECO:0000256" key="4">
    <source>
        <dbReference type="RuleBase" id="RU000647"/>
    </source>
</evidence>
<feature type="compositionally biased region" description="Pro residues" evidence="5">
    <location>
        <begin position="267"/>
        <end position="277"/>
    </location>
</feature>
<accession>A0A1E3K7D1</accession>
<evidence type="ECO:0000256" key="2">
    <source>
        <dbReference type="ARBA" id="ARBA00054756"/>
    </source>
</evidence>
<evidence type="ECO:0000256" key="5">
    <source>
        <dbReference type="SAM" id="MobiDB-lite"/>
    </source>
</evidence>
<dbReference type="AlphaFoldDB" id="A0A1E3K7D1"/>
<proteinExistence type="inferred from homology"/>
<dbReference type="Gene3D" id="1.25.40.330">
    <property type="entry name" value="Adenylate cyclase-associated CAP, N-terminal domain"/>
    <property type="match status" value="1"/>
</dbReference>
<dbReference type="SUPFAM" id="SSF101278">
    <property type="entry name" value="N-terminal domain of adenylylcyclase associated protein, CAP"/>
    <property type="match status" value="1"/>
</dbReference>
<evidence type="ECO:0000313" key="7">
    <source>
        <dbReference type="EMBL" id="ODO09108.1"/>
    </source>
</evidence>
<evidence type="ECO:0000256" key="3">
    <source>
        <dbReference type="ARBA" id="ARBA00072052"/>
    </source>
</evidence>
<dbReference type="InterPro" id="IPR013912">
    <property type="entry name" value="Adenylate_cyclase-assoc_CAP_C"/>
</dbReference>
<evidence type="ECO:0000259" key="6">
    <source>
        <dbReference type="PROSITE" id="PS51329"/>
    </source>
</evidence>
<dbReference type="InterPro" id="IPR018106">
    <property type="entry name" value="CAP_CS_N"/>
</dbReference>
<dbReference type="Pfam" id="PF08603">
    <property type="entry name" value="CAP_C"/>
    <property type="match status" value="1"/>
</dbReference>
<dbReference type="PROSITE" id="PS01088">
    <property type="entry name" value="CAP_1"/>
    <property type="match status" value="1"/>
</dbReference>
<comment type="similarity">
    <text evidence="1 4">Belongs to the CAP family.</text>
</comment>
<feature type="region of interest" description="Disordered" evidence="5">
    <location>
        <begin position="247"/>
        <end position="285"/>
    </location>
</feature>
<dbReference type="FunFam" id="1.25.40.330:FF:000001">
    <property type="entry name" value="Adenylyl cyclase-associated protein"/>
    <property type="match status" value="1"/>
</dbReference>
<dbReference type="PANTHER" id="PTHR10652">
    <property type="entry name" value="ADENYLYL CYCLASE-ASSOCIATED PROTEIN"/>
    <property type="match status" value="1"/>
</dbReference>
<dbReference type="Gene3D" id="2.160.20.70">
    <property type="match status" value="1"/>
</dbReference>
<organism evidence="7 8">
    <name type="scientific">Cryptococcus amylolentus CBS 6273</name>
    <dbReference type="NCBI Taxonomy" id="1296118"/>
    <lineage>
        <taxon>Eukaryota</taxon>
        <taxon>Fungi</taxon>
        <taxon>Dikarya</taxon>
        <taxon>Basidiomycota</taxon>
        <taxon>Agaricomycotina</taxon>
        <taxon>Tremellomycetes</taxon>
        <taxon>Tremellales</taxon>
        <taxon>Cryptococcaceae</taxon>
        <taxon>Cryptococcus</taxon>
    </lineage>
</organism>
<dbReference type="Proteomes" id="UP000095149">
    <property type="component" value="Unassembled WGS sequence"/>
</dbReference>
<dbReference type="GO" id="GO:0019933">
    <property type="term" value="P:cAMP-mediated signaling"/>
    <property type="evidence" value="ECO:0007669"/>
    <property type="project" value="TreeGrafter"/>
</dbReference>
<dbReference type="SUPFAM" id="SSF69340">
    <property type="entry name" value="C-terminal domain of adenylylcyclase associated protein"/>
    <property type="match status" value="1"/>
</dbReference>
<feature type="domain" description="C-CAP/cofactor C-like" evidence="6">
    <location>
        <begin position="355"/>
        <end position="498"/>
    </location>
</feature>
<dbReference type="InterPro" id="IPR036222">
    <property type="entry name" value="CAP_N_sf"/>
</dbReference>
<dbReference type="GO" id="GO:0008179">
    <property type="term" value="F:adenylate cyclase binding"/>
    <property type="evidence" value="ECO:0007669"/>
    <property type="project" value="TreeGrafter"/>
</dbReference>
<feature type="region of interest" description="Disordered" evidence="5">
    <location>
        <begin position="30"/>
        <end position="69"/>
    </location>
</feature>